<feature type="region of interest" description="Disordered" evidence="1">
    <location>
        <begin position="574"/>
        <end position="630"/>
    </location>
</feature>
<feature type="compositionally biased region" description="Low complexity" evidence="1">
    <location>
        <begin position="497"/>
        <end position="514"/>
    </location>
</feature>
<proteinExistence type="predicted"/>
<evidence type="ECO:0000256" key="1">
    <source>
        <dbReference type="SAM" id="MobiDB-lite"/>
    </source>
</evidence>
<dbReference type="SUPFAM" id="SSF52540">
    <property type="entry name" value="P-loop containing nucleoside triphosphate hydrolases"/>
    <property type="match status" value="1"/>
</dbReference>
<feature type="region of interest" description="Disordered" evidence="1">
    <location>
        <begin position="981"/>
        <end position="1053"/>
    </location>
</feature>
<accession>A0A0R3T0Y1</accession>
<dbReference type="InterPro" id="IPR027417">
    <property type="entry name" value="P-loop_NTPase"/>
</dbReference>
<name>A0A0R3T0Y1_RODNA</name>
<feature type="compositionally biased region" description="Pro residues" evidence="1">
    <location>
        <begin position="884"/>
        <end position="893"/>
    </location>
</feature>
<feature type="region of interest" description="Disordered" evidence="1">
    <location>
        <begin position="305"/>
        <end position="370"/>
    </location>
</feature>
<protein>
    <submittedName>
        <fullName evidence="2">RING-type domain-containing protein</fullName>
    </submittedName>
</protein>
<dbReference type="PANTHER" id="PTHR43721:SF9">
    <property type="entry name" value="GTP-BINDING PROTEIN 1"/>
    <property type="match status" value="1"/>
</dbReference>
<dbReference type="Gene3D" id="3.40.50.300">
    <property type="entry name" value="P-loop containing nucleotide triphosphate hydrolases"/>
    <property type="match status" value="1"/>
</dbReference>
<dbReference type="AlphaFoldDB" id="A0A0R3T0Y1"/>
<dbReference type="WBParaSite" id="HNAJ_0000050301-mRNA-1">
    <property type="protein sequence ID" value="HNAJ_0000050301-mRNA-1"/>
    <property type="gene ID" value="HNAJ_0000050301"/>
</dbReference>
<dbReference type="GO" id="GO:0003746">
    <property type="term" value="F:translation elongation factor activity"/>
    <property type="evidence" value="ECO:0007669"/>
    <property type="project" value="TreeGrafter"/>
</dbReference>
<feature type="compositionally biased region" description="Low complexity" evidence="1">
    <location>
        <begin position="1030"/>
        <end position="1053"/>
    </location>
</feature>
<dbReference type="PANTHER" id="PTHR43721">
    <property type="entry name" value="ELONGATION FACTOR TU-RELATED"/>
    <property type="match status" value="1"/>
</dbReference>
<dbReference type="STRING" id="102285.A0A0R3T0Y1"/>
<feature type="compositionally biased region" description="Low complexity" evidence="1">
    <location>
        <begin position="617"/>
        <end position="627"/>
    </location>
</feature>
<feature type="compositionally biased region" description="Low complexity" evidence="1">
    <location>
        <begin position="983"/>
        <end position="1007"/>
    </location>
</feature>
<dbReference type="InterPro" id="IPR050055">
    <property type="entry name" value="EF-Tu_GTPase"/>
</dbReference>
<feature type="region of interest" description="Disordered" evidence="1">
    <location>
        <begin position="459"/>
        <end position="482"/>
    </location>
</feature>
<feature type="compositionally biased region" description="Low complexity" evidence="1">
    <location>
        <begin position="330"/>
        <end position="353"/>
    </location>
</feature>
<feature type="region of interest" description="Disordered" evidence="1">
    <location>
        <begin position="777"/>
        <end position="808"/>
    </location>
</feature>
<feature type="compositionally biased region" description="Polar residues" evidence="1">
    <location>
        <begin position="682"/>
        <end position="711"/>
    </location>
</feature>
<feature type="compositionally biased region" description="Polar residues" evidence="1">
    <location>
        <begin position="354"/>
        <end position="370"/>
    </location>
</feature>
<feature type="region of interest" description="Disordered" evidence="1">
    <location>
        <begin position="831"/>
        <end position="868"/>
    </location>
</feature>
<feature type="region of interest" description="Disordered" evidence="1">
    <location>
        <begin position="496"/>
        <end position="544"/>
    </location>
</feature>
<feature type="compositionally biased region" description="Acidic residues" evidence="1">
    <location>
        <begin position="856"/>
        <end position="868"/>
    </location>
</feature>
<evidence type="ECO:0000313" key="2">
    <source>
        <dbReference type="WBParaSite" id="HNAJ_0000050301-mRNA-1"/>
    </source>
</evidence>
<feature type="compositionally biased region" description="Polar residues" evidence="1">
    <location>
        <begin position="578"/>
        <end position="588"/>
    </location>
</feature>
<sequence length="1163" mass="123888">LHCPQIPNDLEGGGQVRYSLQTHNDATGATVAIAEAACPPNTFFFPSAKAAEIEATNEIIPSPTPENLGTLQNQLLLTCDHHSNTWVPSLPAGGCMTRARISALLQELVNSKMPKTTTTLTADVATASPEVTLMNATEVEESTTPAAEAELESSNITTPEIPIFVGPETPAAILSENVSDFLEGTHLSHGSSANIGIFILNCNLCKYPAHILNLRCRLSRLVRSKLAPSNTLPGRFPGSGMFMNTLSGSLTFSRHRKNPYFSPSHHPTVLMSQSAVSIPNHHLVPQQTQPWFDNASLRPTSNAVSLGNLHIPKSQPLPRPSPTPIPPPDLDLLNSDTYTMQQSYQFSNHQQQSRPQSSVHTQNSASMSTRRQTLLSADTMTTNVSAGGQPSPSIALGYHGVSTDVLGEAFTESPDANQVHCTVFQVFSATLPWKSKPQGGITGGLKRLSTFIRSAMTGSSASFHSHHSSQSGGSHPGQQIGPAMQASGLFTRRQQYAGSGWPSSSLASSATPGTNSMGLLSSGQSRSSYTSEATLQPISPLSSLGRSSLGHIASDRKPQLCLMDPFLCRLNHQHTRGDQQQGPVLTNGNLGGGSMMKRGNRESTPLPPLPPQHPHHSNSNSSGPTSHLLQNHGTTVLENKGKTGTLNMDTYLEPIDGADTMGQQGTNAGVEDFSVTEIISGGTLSEDSDTGNQASWQSDSPDGANGETNENAVGLQDTPRGILPSSKNGVTTDYAGGIGDGVSATAPIAMSDPTVSIGEGSFDEDSPAADYFTYDENRRSNVKKKNDKVIRRPRLSPPSTKSRPLSDAMLSNHYYDKSELLSPDMIPGLDGAPEALFDPQFHDPGSRPTSVGVYSNDDEEVDEDEESSLYEAVDRRARKVGTLPPAPHPPSSPQIPTSPQQHANAIQMRIFVAPSESDLECLNQCLAQRLLAGQGECFVEIGVGEGQDPGISPSDMAASEATLQSLAEKLNAHVIHLRCRNVSSHPGSSNTTSNSTSNPVPTKSTTPIANSDTTATQFKKKKSGHNSFGTVTSTSNESNSSSTEKTSSQSTTATSGGEWIVKDFLLRQVISEQDFIDIRVAVVGNVDAGKSTMLGVLTHGELDNGRGKVRQYLFRHKHEIESGRTSSVGNDILGFDADGVVVNRPVHGKLDWAQVCQEATKVS</sequence>
<feature type="compositionally biased region" description="Pro residues" evidence="1">
    <location>
        <begin position="315"/>
        <end position="329"/>
    </location>
</feature>
<feature type="compositionally biased region" description="Basic residues" evidence="1">
    <location>
        <begin position="780"/>
        <end position="794"/>
    </location>
</feature>
<feature type="region of interest" description="Disordered" evidence="1">
    <location>
        <begin position="880"/>
        <end position="900"/>
    </location>
</feature>
<organism evidence="2">
    <name type="scientific">Rodentolepis nana</name>
    <name type="common">Dwarf tapeworm</name>
    <name type="synonym">Hymenolepis nana</name>
    <dbReference type="NCBI Taxonomy" id="102285"/>
    <lineage>
        <taxon>Eukaryota</taxon>
        <taxon>Metazoa</taxon>
        <taxon>Spiralia</taxon>
        <taxon>Lophotrochozoa</taxon>
        <taxon>Platyhelminthes</taxon>
        <taxon>Cestoda</taxon>
        <taxon>Eucestoda</taxon>
        <taxon>Cyclophyllidea</taxon>
        <taxon>Hymenolepididae</taxon>
        <taxon>Rodentolepis</taxon>
    </lineage>
</organism>
<feature type="compositionally biased region" description="Polar residues" evidence="1">
    <location>
        <begin position="1008"/>
        <end position="1017"/>
    </location>
</feature>
<feature type="compositionally biased region" description="Low complexity" evidence="1">
    <location>
        <begin position="459"/>
        <end position="479"/>
    </location>
</feature>
<reference evidence="2" key="1">
    <citation type="submission" date="2016-04" db="UniProtKB">
        <authorList>
            <consortium name="WormBaseParasite"/>
        </authorList>
    </citation>
    <scope>IDENTIFICATION</scope>
</reference>
<feature type="region of interest" description="Disordered" evidence="1">
    <location>
        <begin position="682"/>
        <end position="728"/>
    </location>
</feature>
<feature type="compositionally biased region" description="Polar residues" evidence="1">
    <location>
        <begin position="515"/>
        <end position="537"/>
    </location>
</feature>